<gene>
    <name evidence="2" type="ORF">PoMZ_01043</name>
</gene>
<dbReference type="EMBL" id="CP034205">
    <property type="protein sequence ID" value="QBZ56137.1"/>
    <property type="molecule type" value="Genomic_DNA"/>
</dbReference>
<dbReference type="AlphaFoldDB" id="A0A4P7N1A1"/>
<dbReference type="Proteomes" id="UP000294847">
    <property type="component" value="Chromosome 2"/>
</dbReference>
<reference evidence="2 3" key="1">
    <citation type="journal article" date="2019" name="Mol. Biol. Evol.">
        <title>Blast fungal genomes show frequent chromosomal changes, gene gains and losses, and effector gene turnover.</title>
        <authorList>
            <person name="Gomez Luciano L.B."/>
            <person name="Jason Tsai I."/>
            <person name="Chuma I."/>
            <person name="Tosa Y."/>
            <person name="Chen Y.H."/>
            <person name="Li J.Y."/>
            <person name="Li M.Y."/>
            <person name="Jade Lu M.Y."/>
            <person name="Nakayashiki H."/>
            <person name="Li W.H."/>
        </authorList>
    </citation>
    <scope>NUCLEOTIDE SEQUENCE [LARGE SCALE GENOMIC DNA]</scope>
    <source>
        <strain evidence="2">MZ5-1-6</strain>
    </source>
</reference>
<evidence type="ECO:0000313" key="3">
    <source>
        <dbReference type="Proteomes" id="UP000294847"/>
    </source>
</evidence>
<sequence length="62" mass="6627">MDLGSVGSQFTAVHGDHGEAQPSKQMQTAKVQILSIKHQASSISISSFGLGEFDNGQEKPKR</sequence>
<accession>A0A4P7N1A1</accession>
<proteinExistence type="predicted"/>
<organism evidence="2 3">
    <name type="scientific">Pyricularia oryzae</name>
    <name type="common">Rice blast fungus</name>
    <name type="synonym">Magnaporthe oryzae</name>
    <dbReference type="NCBI Taxonomy" id="318829"/>
    <lineage>
        <taxon>Eukaryota</taxon>
        <taxon>Fungi</taxon>
        <taxon>Dikarya</taxon>
        <taxon>Ascomycota</taxon>
        <taxon>Pezizomycotina</taxon>
        <taxon>Sordariomycetes</taxon>
        <taxon>Sordariomycetidae</taxon>
        <taxon>Magnaporthales</taxon>
        <taxon>Pyriculariaceae</taxon>
        <taxon>Pyricularia</taxon>
    </lineage>
</organism>
<evidence type="ECO:0000313" key="2">
    <source>
        <dbReference type="EMBL" id="QBZ56137.1"/>
    </source>
</evidence>
<name>A0A4P7N1A1_PYROR</name>
<protein>
    <submittedName>
        <fullName evidence="2">Uncharacterized protein</fullName>
    </submittedName>
</protein>
<feature type="region of interest" description="Disordered" evidence="1">
    <location>
        <begin position="1"/>
        <end position="27"/>
    </location>
</feature>
<evidence type="ECO:0000256" key="1">
    <source>
        <dbReference type="SAM" id="MobiDB-lite"/>
    </source>
</evidence>
<feature type="compositionally biased region" description="Polar residues" evidence="1">
    <location>
        <begin position="1"/>
        <end position="11"/>
    </location>
</feature>